<feature type="transmembrane region" description="Helical" evidence="2">
    <location>
        <begin position="26"/>
        <end position="44"/>
    </location>
</feature>
<gene>
    <name evidence="3" type="ORF">WJX68_10675</name>
</gene>
<dbReference type="EMBL" id="JBBJUP010000007">
    <property type="protein sequence ID" value="MEJ8279395.1"/>
    <property type="molecule type" value="Genomic_DNA"/>
</dbReference>
<organism evidence="3 4">
    <name type="scientific">Pseudonocardia spirodelae</name>
    <dbReference type="NCBI Taxonomy" id="3133431"/>
    <lineage>
        <taxon>Bacteria</taxon>
        <taxon>Bacillati</taxon>
        <taxon>Actinomycetota</taxon>
        <taxon>Actinomycetes</taxon>
        <taxon>Pseudonocardiales</taxon>
        <taxon>Pseudonocardiaceae</taxon>
        <taxon>Pseudonocardia</taxon>
    </lineage>
</organism>
<evidence type="ECO:0008006" key="5">
    <source>
        <dbReference type="Google" id="ProtNLM"/>
    </source>
</evidence>
<dbReference type="Proteomes" id="UP001364211">
    <property type="component" value="Unassembled WGS sequence"/>
</dbReference>
<evidence type="ECO:0000256" key="1">
    <source>
        <dbReference type="SAM" id="MobiDB-lite"/>
    </source>
</evidence>
<feature type="region of interest" description="Disordered" evidence="1">
    <location>
        <begin position="87"/>
        <end position="151"/>
    </location>
</feature>
<keyword evidence="4" id="KW-1185">Reference proteome</keyword>
<keyword evidence="2" id="KW-0472">Membrane</keyword>
<feature type="compositionally biased region" description="Low complexity" evidence="1">
    <location>
        <begin position="106"/>
        <end position="119"/>
    </location>
</feature>
<feature type="transmembrane region" description="Helical" evidence="2">
    <location>
        <begin position="50"/>
        <end position="67"/>
    </location>
</feature>
<name>A0ABU8T7N5_9PSEU</name>
<evidence type="ECO:0000313" key="3">
    <source>
        <dbReference type="EMBL" id="MEJ8279395.1"/>
    </source>
</evidence>
<feature type="compositionally biased region" description="Basic and acidic residues" evidence="1">
    <location>
        <begin position="95"/>
        <end position="104"/>
    </location>
</feature>
<evidence type="ECO:0000256" key="2">
    <source>
        <dbReference type="SAM" id="Phobius"/>
    </source>
</evidence>
<keyword evidence="2" id="KW-1133">Transmembrane helix</keyword>
<protein>
    <recommendedName>
        <fullName evidence="5">Integral membrane protein</fullName>
    </recommendedName>
</protein>
<proteinExistence type="predicted"/>
<comment type="caution">
    <text evidence="3">The sequence shown here is derived from an EMBL/GenBank/DDBJ whole genome shotgun (WGS) entry which is preliminary data.</text>
</comment>
<sequence length="151" mass="16165">MTILPLGYPWIMPPHRDWTRRGAGRALLYWPLTAFLLVAAFPAYSVALVIASGLLLLALGLVGGFAGKRWRARRLARARRLVAQVAEPVLPTRRSPGDDGHDAEPAEQAEQGGAAHGTAWPTGRHARRERAADPAPGSTPAPEEPAARDAA</sequence>
<keyword evidence="2" id="KW-0812">Transmembrane</keyword>
<dbReference type="RefSeq" id="WP_340288929.1">
    <property type="nucleotide sequence ID" value="NZ_JBBJUP010000007.1"/>
</dbReference>
<evidence type="ECO:0000313" key="4">
    <source>
        <dbReference type="Proteomes" id="UP001364211"/>
    </source>
</evidence>
<reference evidence="3 4" key="1">
    <citation type="submission" date="2024-03" db="EMBL/GenBank/DDBJ databases">
        <title>Draft genome sequence of Pseudonocardia sp. DW16-2.</title>
        <authorList>
            <person name="Duangmal K."/>
        </authorList>
    </citation>
    <scope>NUCLEOTIDE SEQUENCE [LARGE SCALE GENOMIC DNA]</scope>
    <source>
        <strain evidence="3 4">DW16-2</strain>
    </source>
</reference>
<accession>A0ABU8T7N5</accession>